<evidence type="ECO:0000256" key="4">
    <source>
        <dbReference type="ARBA" id="ARBA00022801"/>
    </source>
</evidence>
<dbReference type="AlphaFoldDB" id="A0A6S7HFL8"/>
<keyword evidence="4" id="KW-0378">Hydrolase</keyword>
<dbReference type="GO" id="GO:0030145">
    <property type="term" value="F:manganese ion binding"/>
    <property type="evidence" value="ECO:0007669"/>
    <property type="project" value="InterPro"/>
</dbReference>
<protein>
    <submittedName>
        <fullName evidence="5">Aminopeptidase</fullName>
    </submittedName>
</protein>
<dbReference type="GO" id="GO:0005737">
    <property type="term" value="C:cytoplasm"/>
    <property type="evidence" value="ECO:0007669"/>
    <property type="project" value="InterPro"/>
</dbReference>
<dbReference type="PANTHER" id="PTHR11963:SF48">
    <property type="entry name" value="DIPEPTIDASE B, ISOFORM A"/>
    <property type="match status" value="1"/>
</dbReference>
<organism evidence="5 6">
    <name type="scientific">Paramuricea clavata</name>
    <name type="common">Red gorgonian</name>
    <name type="synonym">Violescent sea-whip</name>
    <dbReference type="NCBI Taxonomy" id="317549"/>
    <lineage>
        <taxon>Eukaryota</taxon>
        <taxon>Metazoa</taxon>
        <taxon>Cnidaria</taxon>
        <taxon>Anthozoa</taxon>
        <taxon>Octocorallia</taxon>
        <taxon>Malacalcyonacea</taxon>
        <taxon>Plexauridae</taxon>
        <taxon>Paramuricea</taxon>
    </lineage>
</organism>
<comment type="caution">
    <text evidence="5">The sequence shown here is derived from an EMBL/GenBank/DDBJ whole genome shotgun (WGS) entry which is preliminary data.</text>
</comment>
<evidence type="ECO:0000313" key="6">
    <source>
        <dbReference type="Proteomes" id="UP001152795"/>
    </source>
</evidence>
<evidence type="ECO:0000256" key="1">
    <source>
        <dbReference type="ARBA" id="ARBA00009528"/>
    </source>
</evidence>
<dbReference type="GO" id="GO:0006508">
    <property type="term" value="P:proteolysis"/>
    <property type="evidence" value="ECO:0007669"/>
    <property type="project" value="UniProtKB-KW"/>
</dbReference>
<evidence type="ECO:0000313" key="5">
    <source>
        <dbReference type="EMBL" id="CAB4004725.1"/>
    </source>
</evidence>
<keyword evidence="6" id="KW-1185">Reference proteome</keyword>
<accession>A0A6S7HFL8</accession>
<dbReference type="PANTHER" id="PTHR11963">
    <property type="entry name" value="LEUCINE AMINOPEPTIDASE-RELATED"/>
    <property type="match status" value="1"/>
</dbReference>
<dbReference type="OrthoDB" id="10041421at2759"/>
<dbReference type="SUPFAM" id="SSF53187">
    <property type="entry name" value="Zn-dependent exopeptidases"/>
    <property type="match status" value="1"/>
</dbReference>
<dbReference type="GO" id="GO:0070006">
    <property type="term" value="F:metalloaminopeptidase activity"/>
    <property type="evidence" value="ECO:0007669"/>
    <property type="project" value="InterPro"/>
</dbReference>
<comment type="similarity">
    <text evidence="1">Belongs to the peptidase M17 family.</text>
</comment>
<keyword evidence="2 5" id="KW-0031">Aminopeptidase</keyword>
<proteinExistence type="inferred from homology"/>
<gene>
    <name evidence="5" type="ORF">PACLA_8A064868</name>
</gene>
<evidence type="ECO:0000256" key="3">
    <source>
        <dbReference type="ARBA" id="ARBA00022670"/>
    </source>
</evidence>
<name>A0A6S7HFL8_PARCT</name>
<keyword evidence="3" id="KW-0645">Protease</keyword>
<sequence>MDNGLDGRIFPINLTDDPNKTDYDCIIFVSENLDFTDPQLQFLKAPLQERKTNDSNFEKDISFIDIDGNVQRLVYVPIGPVNRDYDDVRRYYDAACNGMKRAIKAGSKKPVLAFPSTTSFEHTWTVSAFGALHALYTPIEVAVSDATKALKVEFLAIFYSGTVEIGDRLLEYVKAVEIGRMVCRDIGASDPEFSCTSEVEKYVLKVLGNDPTIKITVTKGTDVLKQNYPLLAAVDRAASVTERHQGRVINFDYIPLEKAAILNTVMLVGKGVAFDTGGADIKTGGNMRGMNRDKSGAAAVAGFFKILSILRPAGIRVRGTMAMVRNGVGPEMYVPDEIIKAASGVRIRVNNTDAEGRFAMGDCLYHMKEEAIGQPNPHIYTFATLTGHCIRTYGPHYSGIMENGPAKKLNICQFFQAAGDSTAEPCEISTLRREDFDASVSKTEYDDFYQSNKVSGDRGHQYAAVFLQRASGLDKHGLDSATQLPYVHIDIAGSIGLYPDMPTAVPLLGLSALYLRDRVIGKQREHHKNINVKRINKK</sequence>
<dbReference type="Pfam" id="PF00883">
    <property type="entry name" value="Peptidase_M17"/>
    <property type="match status" value="1"/>
</dbReference>
<reference evidence="5" key="1">
    <citation type="submission" date="2020-04" db="EMBL/GenBank/DDBJ databases">
        <authorList>
            <person name="Alioto T."/>
            <person name="Alioto T."/>
            <person name="Gomez Garrido J."/>
        </authorList>
    </citation>
    <scope>NUCLEOTIDE SEQUENCE</scope>
    <source>
        <strain evidence="5">A484AB</strain>
    </source>
</reference>
<evidence type="ECO:0000256" key="2">
    <source>
        <dbReference type="ARBA" id="ARBA00022438"/>
    </source>
</evidence>
<dbReference type="Proteomes" id="UP001152795">
    <property type="component" value="Unassembled WGS sequence"/>
</dbReference>
<dbReference type="InterPro" id="IPR000819">
    <property type="entry name" value="Peptidase_M17_C"/>
</dbReference>
<dbReference type="PRINTS" id="PR00481">
    <property type="entry name" value="LAMNOPPTDASE"/>
</dbReference>
<dbReference type="InterPro" id="IPR011356">
    <property type="entry name" value="Leucine_aapep/pepB"/>
</dbReference>
<dbReference type="Gene3D" id="3.40.630.10">
    <property type="entry name" value="Zn peptidases"/>
    <property type="match status" value="1"/>
</dbReference>
<dbReference type="EMBL" id="CACRXK020004982">
    <property type="protein sequence ID" value="CAB4004725.1"/>
    <property type="molecule type" value="Genomic_DNA"/>
</dbReference>